<organism evidence="1 2">
    <name type="scientific">Mucilaginibacter dorajii</name>
    <dbReference type="NCBI Taxonomy" id="692994"/>
    <lineage>
        <taxon>Bacteria</taxon>
        <taxon>Pseudomonadati</taxon>
        <taxon>Bacteroidota</taxon>
        <taxon>Sphingobacteriia</taxon>
        <taxon>Sphingobacteriales</taxon>
        <taxon>Sphingobacteriaceae</taxon>
        <taxon>Mucilaginibacter</taxon>
    </lineage>
</organism>
<proteinExistence type="predicted"/>
<name>A0ABP7QI15_9SPHI</name>
<accession>A0ABP7QI15</accession>
<reference evidence="2" key="1">
    <citation type="journal article" date="2019" name="Int. J. Syst. Evol. Microbiol.">
        <title>The Global Catalogue of Microorganisms (GCM) 10K type strain sequencing project: providing services to taxonomists for standard genome sequencing and annotation.</title>
        <authorList>
            <consortium name="The Broad Institute Genomics Platform"/>
            <consortium name="The Broad Institute Genome Sequencing Center for Infectious Disease"/>
            <person name="Wu L."/>
            <person name="Ma J."/>
        </authorList>
    </citation>
    <scope>NUCLEOTIDE SEQUENCE [LARGE SCALE GENOMIC DNA]</scope>
    <source>
        <strain evidence="2">JCM 16601</strain>
    </source>
</reference>
<gene>
    <name evidence="1" type="ORF">GCM10022210_38070</name>
</gene>
<evidence type="ECO:0000313" key="2">
    <source>
        <dbReference type="Proteomes" id="UP001500742"/>
    </source>
</evidence>
<dbReference type="EMBL" id="BAAAZC010000027">
    <property type="protein sequence ID" value="GAA3982887.1"/>
    <property type="molecule type" value="Genomic_DNA"/>
</dbReference>
<keyword evidence="2" id="KW-1185">Reference proteome</keyword>
<comment type="caution">
    <text evidence="1">The sequence shown here is derived from an EMBL/GenBank/DDBJ whole genome shotgun (WGS) entry which is preliminary data.</text>
</comment>
<dbReference type="Proteomes" id="UP001500742">
    <property type="component" value="Unassembled WGS sequence"/>
</dbReference>
<sequence length="103" mass="11516">MIEPIYPILLEKNMTPATNDPLGFINNSPQGIQSGAQTDLVQLLLYEIIRVKELILYYDSIPNGGGQLGSSILNELVSEAYSSLVNYDTILMKKYYDLLLNCD</sequence>
<evidence type="ECO:0000313" key="1">
    <source>
        <dbReference type="EMBL" id="GAA3982887.1"/>
    </source>
</evidence>
<protein>
    <submittedName>
        <fullName evidence="1">Uncharacterized protein</fullName>
    </submittedName>
</protein>